<name>A0ABY6P5F8_9NOCA</name>
<feature type="domain" description="Orotate phosphoribosyltransferase-like" evidence="2">
    <location>
        <begin position="13"/>
        <end position="257"/>
    </location>
</feature>
<dbReference type="Proteomes" id="UP001164965">
    <property type="component" value="Chromosome"/>
</dbReference>
<dbReference type="InterPro" id="IPR041688">
    <property type="entry name" value="PRTase_2"/>
</dbReference>
<reference evidence="3" key="1">
    <citation type="submission" date="2022-10" db="EMBL/GenBank/DDBJ databases">
        <title>Rhodococcus sp.75.</title>
        <authorList>
            <person name="Sun M."/>
        </authorList>
    </citation>
    <scope>NUCLEOTIDE SEQUENCE</scope>
    <source>
        <strain evidence="3">75</strain>
    </source>
</reference>
<dbReference type="SUPFAM" id="SSF53271">
    <property type="entry name" value="PRTase-like"/>
    <property type="match status" value="1"/>
</dbReference>
<accession>A0ABY6P5F8</accession>
<dbReference type="InterPro" id="IPR022537">
    <property type="entry name" value="TRSP_dom"/>
</dbReference>
<organism evidence="3 4">
    <name type="scientific">Rhodococcus antarcticus</name>
    <dbReference type="NCBI Taxonomy" id="2987751"/>
    <lineage>
        <taxon>Bacteria</taxon>
        <taxon>Bacillati</taxon>
        <taxon>Actinomycetota</taxon>
        <taxon>Actinomycetes</taxon>
        <taxon>Mycobacteriales</taxon>
        <taxon>Nocardiaceae</taxon>
        <taxon>Rhodococcus</taxon>
    </lineage>
</organism>
<dbReference type="Pfam" id="PF12500">
    <property type="entry name" value="TRSP"/>
    <property type="match status" value="1"/>
</dbReference>
<evidence type="ECO:0000259" key="1">
    <source>
        <dbReference type="Pfam" id="PF12500"/>
    </source>
</evidence>
<gene>
    <name evidence="3" type="ORF">RHODO2019_16110</name>
</gene>
<dbReference type="EMBL" id="CP110615">
    <property type="protein sequence ID" value="UZJ26719.1"/>
    <property type="molecule type" value="Genomic_DNA"/>
</dbReference>
<dbReference type="InterPro" id="IPR029057">
    <property type="entry name" value="PRTase-like"/>
</dbReference>
<sequence>MGVHVDGDGVAQLVGLALRRNPRRAHLLVSRVLGKHVPTDPRLVRAAGLALGALVAEVLDGRVRPRVDLGPALDGEPGAAAAARDAAVAIAASVTVSAGSGSSVTVPAGSGSSVTVPAGSGSSVTVLGYAETATALGHLVAEALDADVYLHSTRRSVPGASAAGGFAEEHSHATEHLLLPSDPGVLTGSGPLVLVDDELSTGRTVANTLRALHLLAPRSHYVVAALVDLRTPQDHAVLQRLAAELGSRVDVVALAAGTVRVPEDVLVAGAALVAAHAPGAAVGAGSGTPVLTHPVLTLPVLADPVRVDLGWPVALPDGGRHGVLRAHRARLEVELPAMAARLAATLPRTGEVLVLGFEELMHAPLRLAEALADAYPGLVVRSSTTTRSPVLAVDAAGYAIRHRLVFAAHDHPADGPGERYAYNIAPGRFDAVVLVVDTPGDTPELAVLLQALAGVTASVVLAVLPSYLPEGPQ</sequence>
<dbReference type="PIRSF" id="PIRSF020967">
    <property type="entry name" value="UCP020967"/>
    <property type="match status" value="1"/>
</dbReference>
<dbReference type="Pfam" id="PF15609">
    <property type="entry name" value="PRTase_2"/>
    <property type="match status" value="1"/>
</dbReference>
<protein>
    <submittedName>
        <fullName evidence="3">Phosphoribosyltransferase family protein</fullName>
    </submittedName>
</protein>
<keyword evidence="3" id="KW-0328">Glycosyltransferase</keyword>
<proteinExistence type="predicted"/>
<feature type="domain" description="TRSP" evidence="1">
    <location>
        <begin position="317"/>
        <end position="452"/>
    </location>
</feature>
<evidence type="ECO:0000313" key="3">
    <source>
        <dbReference type="EMBL" id="UZJ26719.1"/>
    </source>
</evidence>
<keyword evidence="4" id="KW-1185">Reference proteome</keyword>
<keyword evidence="3" id="KW-0808">Transferase</keyword>
<evidence type="ECO:0000259" key="2">
    <source>
        <dbReference type="Pfam" id="PF15609"/>
    </source>
</evidence>
<dbReference type="GO" id="GO:0016757">
    <property type="term" value="F:glycosyltransferase activity"/>
    <property type="evidence" value="ECO:0007669"/>
    <property type="project" value="UniProtKB-KW"/>
</dbReference>
<evidence type="ECO:0000313" key="4">
    <source>
        <dbReference type="Proteomes" id="UP001164965"/>
    </source>
</evidence>
<dbReference type="InterPro" id="IPR011214">
    <property type="entry name" value="UCP020967"/>
</dbReference>